<dbReference type="Proteomes" id="UP001054945">
    <property type="component" value="Unassembled WGS sequence"/>
</dbReference>
<comment type="caution">
    <text evidence="10">The sequence shown here is derived from an EMBL/GenBank/DDBJ whole genome shotgun (WGS) entry which is preliminary data.</text>
</comment>
<accession>A0AAV4XA05</accession>
<evidence type="ECO:0000256" key="4">
    <source>
        <dbReference type="ARBA" id="ARBA00022889"/>
    </source>
</evidence>
<keyword evidence="8" id="KW-0393">Immunoglobulin domain</keyword>
<evidence type="ECO:0000259" key="9">
    <source>
        <dbReference type="PROSITE" id="PS50853"/>
    </source>
</evidence>
<dbReference type="GO" id="GO:0016020">
    <property type="term" value="C:membrane"/>
    <property type="evidence" value="ECO:0007669"/>
    <property type="project" value="UniProtKB-SubCell"/>
</dbReference>
<comment type="subcellular location">
    <subcellularLocation>
        <location evidence="1">Membrane</location>
        <topology evidence="1">Single-pass membrane protein</topology>
    </subcellularLocation>
</comment>
<dbReference type="AlphaFoldDB" id="A0AAV4XA05"/>
<evidence type="ECO:0000256" key="6">
    <source>
        <dbReference type="ARBA" id="ARBA00023136"/>
    </source>
</evidence>
<dbReference type="CDD" id="cd00063">
    <property type="entry name" value="FN3"/>
    <property type="match status" value="1"/>
</dbReference>
<gene>
    <name evidence="10" type="primary">Dscam2</name>
    <name evidence="10" type="ORF">CEXT_155581</name>
</gene>
<keyword evidence="7" id="KW-1015">Disulfide bond</keyword>
<sequence>MVVVFNLNPSPNCPRKRLLLSVNSTALNINLNSWHNGGCPICFFVIQYRPNRQQEWTLVSNNVIPEQNNITITDLSPGSWYSLLITARNDAGSTDAEYKFATLTLSGGNLLLFT</sequence>
<evidence type="ECO:0000256" key="5">
    <source>
        <dbReference type="ARBA" id="ARBA00022989"/>
    </source>
</evidence>
<dbReference type="SUPFAM" id="SSF49265">
    <property type="entry name" value="Fibronectin type III"/>
    <property type="match status" value="1"/>
</dbReference>
<keyword evidence="3" id="KW-0732">Signal</keyword>
<dbReference type="InterPro" id="IPR036116">
    <property type="entry name" value="FN3_sf"/>
</dbReference>
<name>A0AAV4XA05_CAEEX</name>
<dbReference type="EMBL" id="BPLR01000020">
    <property type="protein sequence ID" value="GIY91513.1"/>
    <property type="molecule type" value="Genomic_DNA"/>
</dbReference>
<keyword evidence="6" id="KW-0472">Membrane</keyword>
<dbReference type="GO" id="GO:0007155">
    <property type="term" value="P:cell adhesion"/>
    <property type="evidence" value="ECO:0007669"/>
    <property type="project" value="UniProtKB-KW"/>
</dbReference>
<dbReference type="PROSITE" id="PS50853">
    <property type="entry name" value="FN3"/>
    <property type="match status" value="1"/>
</dbReference>
<feature type="domain" description="Fibronectin type-III" evidence="9">
    <location>
        <begin position="13"/>
        <end position="107"/>
    </location>
</feature>
<evidence type="ECO:0000256" key="7">
    <source>
        <dbReference type="ARBA" id="ARBA00023157"/>
    </source>
</evidence>
<keyword evidence="5" id="KW-1133">Transmembrane helix</keyword>
<evidence type="ECO:0000313" key="11">
    <source>
        <dbReference type="Proteomes" id="UP001054945"/>
    </source>
</evidence>
<proteinExistence type="predicted"/>
<evidence type="ECO:0000256" key="2">
    <source>
        <dbReference type="ARBA" id="ARBA00022692"/>
    </source>
</evidence>
<keyword evidence="2" id="KW-0812">Transmembrane</keyword>
<dbReference type="InterPro" id="IPR056754">
    <property type="entry name" value="DSCAM/DSCAML_C"/>
</dbReference>
<keyword evidence="4" id="KW-0130">Cell adhesion</keyword>
<keyword evidence="11" id="KW-1185">Reference proteome</keyword>
<dbReference type="Gene3D" id="2.60.40.10">
    <property type="entry name" value="Immunoglobulins"/>
    <property type="match status" value="1"/>
</dbReference>
<dbReference type="InterPro" id="IPR013783">
    <property type="entry name" value="Ig-like_fold"/>
</dbReference>
<dbReference type="FunFam" id="2.60.40.10:FF:000678">
    <property type="entry name" value="Down syndrome cell adhesion molecule-like protein Dscam2"/>
    <property type="match status" value="1"/>
</dbReference>
<dbReference type="Pfam" id="PF25059">
    <property type="entry name" value="FN3_DSCAM-DSCAML_C"/>
    <property type="match status" value="1"/>
</dbReference>
<reference evidence="10 11" key="1">
    <citation type="submission" date="2021-06" db="EMBL/GenBank/DDBJ databases">
        <title>Caerostris extrusa draft genome.</title>
        <authorList>
            <person name="Kono N."/>
            <person name="Arakawa K."/>
        </authorList>
    </citation>
    <scope>NUCLEOTIDE SEQUENCE [LARGE SCALE GENOMIC DNA]</scope>
</reference>
<evidence type="ECO:0000256" key="8">
    <source>
        <dbReference type="ARBA" id="ARBA00023319"/>
    </source>
</evidence>
<protein>
    <submittedName>
        <fullName evidence="10">Down syndrome cell adhesion molecule-like protein Dscam2</fullName>
    </submittedName>
</protein>
<evidence type="ECO:0000313" key="10">
    <source>
        <dbReference type="EMBL" id="GIY91513.1"/>
    </source>
</evidence>
<dbReference type="InterPro" id="IPR003961">
    <property type="entry name" value="FN3_dom"/>
</dbReference>
<evidence type="ECO:0000256" key="1">
    <source>
        <dbReference type="ARBA" id="ARBA00004167"/>
    </source>
</evidence>
<evidence type="ECO:0000256" key="3">
    <source>
        <dbReference type="ARBA" id="ARBA00022729"/>
    </source>
</evidence>
<organism evidence="10 11">
    <name type="scientific">Caerostris extrusa</name>
    <name type="common">Bark spider</name>
    <name type="synonym">Caerostris bankana</name>
    <dbReference type="NCBI Taxonomy" id="172846"/>
    <lineage>
        <taxon>Eukaryota</taxon>
        <taxon>Metazoa</taxon>
        <taxon>Ecdysozoa</taxon>
        <taxon>Arthropoda</taxon>
        <taxon>Chelicerata</taxon>
        <taxon>Arachnida</taxon>
        <taxon>Araneae</taxon>
        <taxon>Araneomorphae</taxon>
        <taxon>Entelegynae</taxon>
        <taxon>Araneoidea</taxon>
        <taxon>Araneidae</taxon>
        <taxon>Caerostris</taxon>
    </lineage>
</organism>